<dbReference type="EMBL" id="CP039353">
    <property type="protein sequence ID" value="QCE05988.1"/>
    <property type="molecule type" value="Genomic_DNA"/>
</dbReference>
<keyword evidence="3" id="KW-1185">Reference proteome</keyword>
<evidence type="ECO:0000313" key="2">
    <source>
        <dbReference type="EMBL" id="QCE05988.1"/>
    </source>
</evidence>
<dbReference type="AlphaFoldDB" id="A0A4D6MY63"/>
<protein>
    <submittedName>
        <fullName evidence="2">Uncharacterized protein</fullName>
    </submittedName>
</protein>
<proteinExistence type="predicted"/>
<reference evidence="2 3" key="1">
    <citation type="submission" date="2019-04" db="EMBL/GenBank/DDBJ databases">
        <title>An improved genome assembly and genetic linkage map for asparagus bean, Vigna unguiculata ssp. sesquipedialis.</title>
        <authorList>
            <person name="Xia Q."/>
            <person name="Zhang R."/>
            <person name="Dong Y."/>
        </authorList>
    </citation>
    <scope>NUCLEOTIDE SEQUENCE [LARGE SCALE GENOMIC DNA]</scope>
    <source>
        <tissue evidence="2">Leaf</tissue>
    </source>
</reference>
<sequence>MPPHAGQNPRRQRRPPRANHREPTTVKELSTFGPLSSFILLRPPPTTSAGGSTSLFSRTTEPVGYCVFRSSDDQPTSLPPYRPPQLGHASTMETQPLAFATQIATAAPQRVTKDGMVLVGFDEGE</sequence>
<evidence type="ECO:0000313" key="3">
    <source>
        <dbReference type="Proteomes" id="UP000501690"/>
    </source>
</evidence>
<dbReference type="Proteomes" id="UP000501690">
    <property type="component" value="Linkage Group LG9"/>
</dbReference>
<feature type="region of interest" description="Disordered" evidence="1">
    <location>
        <begin position="1"/>
        <end position="29"/>
    </location>
</feature>
<accession>A0A4D6MY63</accession>
<feature type="region of interest" description="Disordered" evidence="1">
    <location>
        <begin position="70"/>
        <end position="89"/>
    </location>
</feature>
<name>A0A4D6MY63_VIGUN</name>
<organism evidence="2 3">
    <name type="scientific">Vigna unguiculata</name>
    <name type="common">Cowpea</name>
    <dbReference type="NCBI Taxonomy" id="3917"/>
    <lineage>
        <taxon>Eukaryota</taxon>
        <taxon>Viridiplantae</taxon>
        <taxon>Streptophyta</taxon>
        <taxon>Embryophyta</taxon>
        <taxon>Tracheophyta</taxon>
        <taxon>Spermatophyta</taxon>
        <taxon>Magnoliopsida</taxon>
        <taxon>eudicotyledons</taxon>
        <taxon>Gunneridae</taxon>
        <taxon>Pentapetalae</taxon>
        <taxon>rosids</taxon>
        <taxon>fabids</taxon>
        <taxon>Fabales</taxon>
        <taxon>Fabaceae</taxon>
        <taxon>Papilionoideae</taxon>
        <taxon>50 kb inversion clade</taxon>
        <taxon>NPAAA clade</taxon>
        <taxon>indigoferoid/millettioid clade</taxon>
        <taxon>Phaseoleae</taxon>
        <taxon>Vigna</taxon>
    </lineage>
</organism>
<gene>
    <name evidence="2" type="ORF">DEO72_LG9g997</name>
</gene>
<evidence type="ECO:0000256" key="1">
    <source>
        <dbReference type="SAM" id="MobiDB-lite"/>
    </source>
</evidence>